<protein>
    <submittedName>
        <fullName evidence="5">Protease htpx</fullName>
    </submittedName>
</protein>
<keyword evidence="3" id="KW-0175">Coiled coil</keyword>
<dbReference type="Gene3D" id="1.10.287.950">
    <property type="entry name" value="Methyl-accepting chemotaxis protein"/>
    <property type="match status" value="1"/>
</dbReference>
<dbReference type="PATRIC" id="fig|1073353.3.peg.1616"/>
<feature type="coiled-coil region" evidence="3">
    <location>
        <begin position="171"/>
        <end position="237"/>
    </location>
</feature>
<keyword evidence="1 2" id="KW-0807">Transducer</keyword>
<keyword evidence="5" id="KW-0378">Hydrolase</keyword>
<dbReference type="PANTHER" id="PTHR32089:SF114">
    <property type="entry name" value="METHYL-ACCEPTING CHEMOTAXIS PROTEIN MCPB"/>
    <property type="match status" value="1"/>
</dbReference>
<dbReference type="SUPFAM" id="SSF58104">
    <property type="entry name" value="Methyl-accepting chemotaxis protein (MCP) signaling domain"/>
    <property type="match status" value="1"/>
</dbReference>
<dbReference type="GO" id="GO:0016020">
    <property type="term" value="C:membrane"/>
    <property type="evidence" value="ECO:0007669"/>
    <property type="project" value="InterPro"/>
</dbReference>
<dbReference type="EMBL" id="AOTD01000194">
    <property type="protein sequence ID" value="EMG30228.1"/>
    <property type="molecule type" value="Genomic_DNA"/>
</dbReference>
<proteinExistence type="predicted"/>
<dbReference type="GO" id="GO:0008233">
    <property type="term" value="F:peptidase activity"/>
    <property type="evidence" value="ECO:0007669"/>
    <property type="project" value="UniProtKB-KW"/>
</dbReference>
<evidence type="ECO:0000313" key="6">
    <source>
        <dbReference type="Proteomes" id="UP000011782"/>
    </source>
</evidence>
<evidence type="ECO:0000313" key="5">
    <source>
        <dbReference type="EMBL" id="EMG30228.1"/>
    </source>
</evidence>
<dbReference type="STRING" id="1073353.H740_07524"/>
<dbReference type="OrthoDB" id="2489132at2"/>
<dbReference type="SMART" id="SM00283">
    <property type="entry name" value="MA"/>
    <property type="match status" value="1"/>
</dbReference>
<dbReference type="PANTHER" id="PTHR32089">
    <property type="entry name" value="METHYL-ACCEPTING CHEMOTAXIS PROTEIN MCPB"/>
    <property type="match status" value="1"/>
</dbReference>
<reference evidence="5 6" key="1">
    <citation type="submission" date="2013-02" db="EMBL/GenBank/DDBJ databases">
        <title>Co-occurrence of anaerobic bacteria in colorectal carcinomas.</title>
        <authorList>
            <person name="Holt R.A."/>
            <person name="Warren R.L."/>
            <person name="Allen-Vercoe E."/>
            <person name="Pleasance S."/>
            <person name="Freeman D.J."/>
            <person name="Watson P."/>
            <person name="Moore R."/>
            <person name="Cochrane K."/>
        </authorList>
    </citation>
    <scope>NUCLEOTIDE SEQUENCE [LARGE SCALE GENOMIC DNA]</scope>
    <source>
        <strain evidence="5 6">CC57C</strain>
    </source>
</reference>
<organism evidence="5 6">
    <name type="scientific">Campylobacter showae CC57C</name>
    <dbReference type="NCBI Taxonomy" id="1073353"/>
    <lineage>
        <taxon>Bacteria</taxon>
        <taxon>Pseudomonadati</taxon>
        <taxon>Campylobacterota</taxon>
        <taxon>Epsilonproteobacteria</taxon>
        <taxon>Campylobacterales</taxon>
        <taxon>Campylobacteraceae</taxon>
        <taxon>Campylobacter</taxon>
    </lineage>
</organism>
<dbReference type="InterPro" id="IPR004089">
    <property type="entry name" value="MCPsignal_dom"/>
</dbReference>
<gene>
    <name evidence="5" type="ORF">H740_07524</name>
</gene>
<dbReference type="PROSITE" id="PS50111">
    <property type="entry name" value="CHEMOTAXIS_TRANSDUC_2"/>
    <property type="match status" value="1"/>
</dbReference>
<evidence type="ECO:0000256" key="1">
    <source>
        <dbReference type="ARBA" id="ARBA00023224"/>
    </source>
</evidence>
<keyword evidence="5" id="KW-0645">Protease</keyword>
<comment type="caution">
    <text evidence="5">The sequence shown here is derived from an EMBL/GenBank/DDBJ whole genome shotgun (WGS) entry which is preliminary data.</text>
</comment>
<dbReference type="Proteomes" id="UP000011782">
    <property type="component" value="Unassembled WGS sequence"/>
</dbReference>
<dbReference type="GO" id="GO:0006508">
    <property type="term" value="P:proteolysis"/>
    <property type="evidence" value="ECO:0007669"/>
    <property type="project" value="UniProtKB-KW"/>
</dbReference>
<accession>M3JA40</accession>
<dbReference type="Pfam" id="PF00015">
    <property type="entry name" value="MCPsignal"/>
    <property type="match status" value="1"/>
</dbReference>
<dbReference type="AlphaFoldDB" id="M3JA40"/>
<evidence type="ECO:0000259" key="4">
    <source>
        <dbReference type="PROSITE" id="PS50111"/>
    </source>
</evidence>
<name>M3JA40_9BACT</name>
<dbReference type="GO" id="GO:0007165">
    <property type="term" value="P:signal transduction"/>
    <property type="evidence" value="ECO:0007669"/>
    <property type="project" value="UniProtKB-KW"/>
</dbReference>
<evidence type="ECO:0000256" key="3">
    <source>
        <dbReference type="SAM" id="Coils"/>
    </source>
</evidence>
<sequence>MRIALKDLMKQEGFTEAEFKKIEETEARSNVLVNLELKAFEMIKNLNKAEPEKRDEILKTALDLVNGKDYHDQKAYIMKPLDEFFVLVSDRTHNEVKNLHESLILQQNIFKILLGITIFCSIILSIVNSKVIQGILGAKPAQIENVISEISNGNLAVDIKTDSPKSAMGLLQAVAQNLRNLISEAKQLSRENSSTAYELSSTSLIAGQNAEKTSQIVDEAAQKANQIKDQLLEFIEEAKKGAGDMKQASTVIESANKAISDLALKIENSVESELGLSDKISRLSGEAEQVKNVLSVINDIADQTNLLALNAAIEAARAGEHGRGFAVVADEVRKLAERTQKSLVEINATINIIVQGINQASEQMHINSAQIKDLNLVADDVKDKITILADSMHQAINLSDKNVSDYVKTGENVTEILNNTNNINAISSQNAKSIEEIAAAAEHLSKMTETLNNSLDKFKV</sequence>
<evidence type="ECO:0000256" key="2">
    <source>
        <dbReference type="PROSITE-ProRule" id="PRU00284"/>
    </source>
</evidence>
<feature type="domain" description="Methyl-accepting transducer" evidence="4">
    <location>
        <begin position="188"/>
        <end position="445"/>
    </location>
</feature>